<comment type="caution">
    <text evidence="1">The sequence shown here is derived from an EMBL/GenBank/DDBJ whole genome shotgun (WGS) entry which is preliminary data.</text>
</comment>
<evidence type="ECO:0008006" key="3">
    <source>
        <dbReference type="Google" id="ProtNLM"/>
    </source>
</evidence>
<accession>A0A420HD97</accession>
<keyword evidence="2" id="KW-1185">Reference proteome</keyword>
<dbReference type="EMBL" id="MCFK01008984">
    <property type="protein sequence ID" value="RKF55420.1"/>
    <property type="molecule type" value="Genomic_DNA"/>
</dbReference>
<protein>
    <recommendedName>
        <fullName evidence="3">DRBM domain-containing protein</fullName>
    </recommendedName>
</protein>
<name>A0A420HD97_9PEZI</name>
<evidence type="ECO:0000313" key="2">
    <source>
        <dbReference type="Proteomes" id="UP000286134"/>
    </source>
</evidence>
<proteinExistence type="predicted"/>
<evidence type="ECO:0000313" key="1">
    <source>
        <dbReference type="EMBL" id="RKF55420.1"/>
    </source>
</evidence>
<dbReference type="Gene3D" id="3.30.160.20">
    <property type="match status" value="1"/>
</dbReference>
<dbReference type="SUPFAM" id="SSF54768">
    <property type="entry name" value="dsRNA-binding domain-like"/>
    <property type="match status" value="1"/>
</dbReference>
<dbReference type="AlphaFoldDB" id="A0A420HD97"/>
<organism evidence="1 2">
    <name type="scientific">Erysiphe neolycopersici</name>
    <dbReference type="NCBI Taxonomy" id="212602"/>
    <lineage>
        <taxon>Eukaryota</taxon>
        <taxon>Fungi</taxon>
        <taxon>Dikarya</taxon>
        <taxon>Ascomycota</taxon>
        <taxon>Pezizomycotina</taxon>
        <taxon>Leotiomycetes</taxon>
        <taxon>Erysiphales</taxon>
        <taxon>Erysiphaceae</taxon>
        <taxon>Erysiphe</taxon>
    </lineage>
</organism>
<sequence>MGNSYQYKLEDLCSRNKWHWPRYFSVGTKPNFCSYDMKVAGLSFRGDECSSEEEAKENVAKKALDFFGES</sequence>
<reference evidence="1 2" key="1">
    <citation type="journal article" date="2018" name="BMC Genomics">
        <title>Comparative genome analyses reveal sequence features reflecting distinct modes of host-adaptation between dicot and monocot powdery mildew.</title>
        <authorList>
            <person name="Wu Y."/>
            <person name="Ma X."/>
            <person name="Pan Z."/>
            <person name="Kale S.D."/>
            <person name="Song Y."/>
            <person name="King H."/>
            <person name="Zhang Q."/>
            <person name="Presley C."/>
            <person name="Deng X."/>
            <person name="Wei C.I."/>
            <person name="Xiao S."/>
        </authorList>
    </citation>
    <scope>NUCLEOTIDE SEQUENCE [LARGE SCALE GENOMIC DNA]</scope>
    <source>
        <strain evidence="1">UMSG2</strain>
    </source>
</reference>
<dbReference type="CDD" id="cd00048">
    <property type="entry name" value="DSRM_SF"/>
    <property type="match status" value="1"/>
</dbReference>
<dbReference type="Proteomes" id="UP000286134">
    <property type="component" value="Unassembled WGS sequence"/>
</dbReference>
<gene>
    <name evidence="1" type="ORF">OnM2_089046</name>
</gene>